<sequence>MERYLIIGTAGHVDHGKTHLIQALTGISTDRLKEEKERGISIELGFAYLTLPDGRKAGIIDVPGHEKFVRQMLAGASGMDIVLLIIAADEGVMPQTQEHLDILNMLNVEKGIVVLSKIDLVDQEWLSMIEKDTREKLQDSFLRDAPYCKVSSVTGQGIPELLQTIMTVLQTTEGKRLDLPSRMPIDRVFTIRGFGTVVTGTLNTGTIQKGQEVCLEPGGKTMKIRNIQVHGEQVSEAYAGQRVAINIAGLAVSDIPKGASLVDPGYYNAGQILDVELSNLASEQRTIKQRQRIHFHLGTAETLGRVHLLAQEELAPGEKGFAQVILEEPVVAAKGDRFVIRYYSPVATIGGGVVLSLANAKQKRFREKVITEFRSKAEGGLTDQIKKELTIPLSSDEVRKKYALGQDEVQLALDRLKNDQTVVILAEDGLSLFWLKSTAEEWALKVNAEAMKYQKTYPLRGGIGREELKRILKTAVSHKRWQLILEWGADHQYFRLSSSLVQAVSEIGLPEDIRQKLDALQKIWEKAGLNPPGQETAVAECGVPAAKFPEYAEYLKTNNVWKQVGEFYIAASAIEKAKIILEKHLQENGQITVSEARDCWQTSRKFAVPLLEYFDSIHVTERNGDIRVKPGSAQNPG</sequence>
<evidence type="ECO:0000313" key="10">
    <source>
        <dbReference type="EMBL" id="QHA01810.1"/>
    </source>
</evidence>
<dbReference type="Pfam" id="PF09107">
    <property type="entry name" value="WHD_3rd_SelB"/>
    <property type="match status" value="1"/>
</dbReference>
<dbReference type="CDD" id="cd03696">
    <property type="entry name" value="SelB_II"/>
    <property type="match status" value="1"/>
</dbReference>
<proteinExistence type="predicted"/>
<protein>
    <recommendedName>
        <fullName evidence="2">Selenocysteine-specific elongation factor</fullName>
    </recommendedName>
    <alternativeName>
        <fullName evidence="8">SelB translation factor</fullName>
    </alternativeName>
</protein>
<dbReference type="PANTHER" id="PTHR43721:SF22">
    <property type="entry name" value="ELONGATION FACTOR TU, MITOCHONDRIAL"/>
    <property type="match status" value="1"/>
</dbReference>
<dbReference type="InterPro" id="IPR027417">
    <property type="entry name" value="P-loop_NTPase"/>
</dbReference>
<dbReference type="SUPFAM" id="SSF52540">
    <property type="entry name" value="P-loop containing nucleoside triphosphate hydrolases"/>
    <property type="match status" value="1"/>
</dbReference>
<name>A0A857DKB7_9FIRM</name>
<dbReference type="InterPro" id="IPR031157">
    <property type="entry name" value="G_TR_CS"/>
</dbReference>
<dbReference type="InterPro" id="IPR036388">
    <property type="entry name" value="WH-like_DNA-bd_sf"/>
</dbReference>
<evidence type="ECO:0000256" key="2">
    <source>
        <dbReference type="ARBA" id="ARBA00015953"/>
    </source>
</evidence>
<dbReference type="Gene3D" id="1.10.10.2770">
    <property type="match status" value="1"/>
</dbReference>
<dbReference type="GO" id="GO:0003924">
    <property type="term" value="F:GTPase activity"/>
    <property type="evidence" value="ECO:0007669"/>
    <property type="project" value="InterPro"/>
</dbReference>
<reference evidence="10 11" key="1">
    <citation type="submission" date="2019-12" db="EMBL/GenBank/DDBJ databases">
        <title>Sequence classification of anaerobic respiratory reductive dehalogenases: First we see many, then we see few.</title>
        <authorList>
            <person name="Molenda O."/>
            <person name="Puentes Jacome L.A."/>
            <person name="Cao X."/>
            <person name="Nesbo C.L."/>
            <person name="Tang S."/>
            <person name="Morson N."/>
            <person name="Patron J."/>
            <person name="Lomheim L."/>
            <person name="Wishart D.S."/>
            <person name="Edwards E.A."/>
        </authorList>
    </citation>
    <scope>NUCLEOTIDE SEQUENCE [LARGE SCALE GENOMIC DNA]</scope>
    <source>
        <strain evidence="10 11">12DCA</strain>
    </source>
</reference>
<keyword evidence="6" id="KW-0342">GTP-binding</keyword>
<organism evidence="10 11">
    <name type="scientific">Dehalobacter restrictus</name>
    <dbReference type="NCBI Taxonomy" id="55583"/>
    <lineage>
        <taxon>Bacteria</taxon>
        <taxon>Bacillati</taxon>
        <taxon>Bacillota</taxon>
        <taxon>Clostridia</taxon>
        <taxon>Eubacteriales</taxon>
        <taxon>Desulfitobacteriaceae</taxon>
        <taxon>Dehalobacter</taxon>
    </lineage>
</organism>
<dbReference type="Pfam" id="PF25461">
    <property type="entry name" value="Beta-barrel_SelB"/>
    <property type="match status" value="1"/>
</dbReference>
<dbReference type="InterPro" id="IPR057335">
    <property type="entry name" value="Beta-barrel_SelB"/>
</dbReference>
<dbReference type="InterPro" id="IPR000795">
    <property type="entry name" value="T_Tr_GTP-bd_dom"/>
</dbReference>
<dbReference type="InterPro" id="IPR036390">
    <property type="entry name" value="WH_DNA-bd_sf"/>
</dbReference>
<feature type="domain" description="Tr-type G" evidence="9">
    <location>
        <begin position="2"/>
        <end position="173"/>
    </location>
</feature>
<dbReference type="NCBIfam" id="TIGR00475">
    <property type="entry name" value="selB"/>
    <property type="match status" value="1"/>
</dbReference>
<evidence type="ECO:0000256" key="7">
    <source>
        <dbReference type="ARBA" id="ARBA00025526"/>
    </source>
</evidence>
<gene>
    <name evidence="10" type="primary">selB</name>
    <name evidence="10" type="ORF">GQ588_14795</name>
</gene>
<dbReference type="AlphaFoldDB" id="A0A857DKB7"/>
<dbReference type="SUPFAM" id="SSF50447">
    <property type="entry name" value="Translation proteins"/>
    <property type="match status" value="1"/>
</dbReference>
<dbReference type="InterPro" id="IPR015190">
    <property type="entry name" value="Elong_fac_SelB-wing-hlx_typ-2"/>
</dbReference>
<evidence type="ECO:0000256" key="1">
    <source>
        <dbReference type="ARBA" id="ARBA00004496"/>
    </source>
</evidence>
<dbReference type="GO" id="GO:0005829">
    <property type="term" value="C:cytosol"/>
    <property type="evidence" value="ECO:0007669"/>
    <property type="project" value="TreeGrafter"/>
</dbReference>
<dbReference type="NCBIfam" id="TIGR00231">
    <property type="entry name" value="small_GTP"/>
    <property type="match status" value="1"/>
</dbReference>
<dbReference type="Pfam" id="PF00009">
    <property type="entry name" value="GTP_EFTU"/>
    <property type="match status" value="1"/>
</dbReference>
<accession>A0A857DKB7</accession>
<evidence type="ECO:0000256" key="6">
    <source>
        <dbReference type="ARBA" id="ARBA00023134"/>
    </source>
</evidence>
<dbReference type="Pfam" id="PF09106">
    <property type="entry name" value="WHD_2nd_SelB"/>
    <property type="match status" value="1"/>
</dbReference>
<evidence type="ECO:0000256" key="8">
    <source>
        <dbReference type="ARBA" id="ARBA00031615"/>
    </source>
</evidence>
<dbReference type="EMBL" id="CP046996">
    <property type="protein sequence ID" value="QHA01810.1"/>
    <property type="molecule type" value="Genomic_DNA"/>
</dbReference>
<dbReference type="GO" id="GO:0001514">
    <property type="term" value="P:selenocysteine incorporation"/>
    <property type="evidence" value="ECO:0007669"/>
    <property type="project" value="InterPro"/>
</dbReference>
<dbReference type="InterPro" id="IPR009001">
    <property type="entry name" value="Transl_elong_EF1A/Init_IF2_C"/>
</dbReference>
<dbReference type="Gene3D" id="1.10.10.10">
    <property type="entry name" value="Winged helix-like DNA-binding domain superfamily/Winged helix DNA-binding domain"/>
    <property type="match status" value="1"/>
</dbReference>
<keyword evidence="5" id="KW-0648">Protein biosynthesis</keyword>
<dbReference type="InterPro" id="IPR005225">
    <property type="entry name" value="Small_GTP-bd"/>
</dbReference>
<evidence type="ECO:0000313" key="11">
    <source>
        <dbReference type="Proteomes" id="UP000430508"/>
    </source>
</evidence>
<dbReference type="Gene3D" id="3.40.50.300">
    <property type="entry name" value="P-loop containing nucleotide triphosphate hydrolases"/>
    <property type="match status" value="1"/>
</dbReference>
<evidence type="ECO:0000256" key="5">
    <source>
        <dbReference type="ARBA" id="ARBA00022917"/>
    </source>
</evidence>
<dbReference type="CDD" id="cd15491">
    <property type="entry name" value="selB_III"/>
    <property type="match status" value="1"/>
</dbReference>
<dbReference type="InterPro" id="IPR004535">
    <property type="entry name" value="Transl_elong_SelB"/>
</dbReference>
<dbReference type="CDD" id="cd04171">
    <property type="entry name" value="SelB"/>
    <property type="match status" value="1"/>
</dbReference>
<dbReference type="SUPFAM" id="SSF50465">
    <property type="entry name" value="EF-Tu/eEF-1alpha/eIF2-gamma C-terminal domain"/>
    <property type="match status" value="1"/>
</dbReference>
<dbReference type="InterPro" id="IPR004161">
    <property type="entry name" value="EFTu-like_2"/>
</dbReference>
<dbReference type="GO" id="GO:0005525">
    <property type="term" value="F:GTP binding"/>
    <property type="evidence" value="ECO:0007669"/>
    <property type="project" value="UniProtKB-KW"/>
</dbReference>
<evidence type="ECO:0000256" key="3">
    <source>
        <dbReference type="ARBA" id="ARBA00022490"/>
    </source>
</evidence>
<dbReference type="RefSeq" id="WP_019224910.1">
    <property type="nucleotide sequence ID" value="NZ_CP046996.1"/>
</dbReference>
<dbReference type="InterPro" id="IPR050055">
    <property type="entry name" value="EF-Tu_GTPase"/>
</dbReference>
<dbReference type="PRINTS" id="PR00315">
    <property type="entry name" value="ELONGATNFCT"/>
</dbReference>
<dbReference type="Proteomes" id="UP000430508">
    <property type="component" value="Chromosome"/>
</dbReference>
<keyword evidence="4" id="KW-0547">Nucleotide-binding</keyword>
<dbReference type="GO" id="GO:0003746">
    <property type="term" value="F:translation elongation factor activity"/>
    <property type="evidence" value="ECO:0007669"/>
    <property type="project" value="UniProtKB-KW"/>
</dbReference>
<comment type="function">
    <text evidence="7">Translation factor necessary for the incorporation of selenocysteine into proteins. It probably replaces EF-Tu for the insertion of selenocysteine directed by the UGA codon. SelB binds GTP and GDP.</text>
</comment>
<dbReference type="SUPFAM" id="SSF46785">
    <property type="entry name" value="Winged helix' DNA-binding domain"/>
    <property type="match status" value="2"/>
</dbReference>
<dbReference type="PROSITE" id="PS00301">
    <property type="entry name" value="G_TR_1"/>
    <property type="match status" value="1"/>
</dbReference>
<dbReference type="Pfam" id="PF03144">
    <property type="entry name" value="GTP_EFTU_D2"/>
    <property type="match status" value="1"/>
</dbReference>
<dbReference type="Gene3D" id="2.40.30.10">
    <property type="entry name" value="Translation factors"/>
    <property type="match status" value="2"/>
</dbReference>
<comment type="subcellular location">
    <subcellularLocation>
        <location evidence="1">Cytoplasm</location>
    </subcellularLocation>
</comment>
<keyword evidence="10" id="KW-0251">Elongation factor</keyword>
<evidence type="ECO:0000256" key="4">
    <source>
        <dbReference type="ARBA" id="ARBA00022741"/>
    </source>
</evidence>
<dbReference type="InterPro" id="IPR009000">
    <property type="entry name" value="Transl_B-barrel_sf"/>
</dbReference>
<dbReference type="GO" id="GO:0003723">
    <property type="term" value="F:RNA binding"/>
    <property type="evidence" value="ECO:0007669"/>
    <property type="project" value="InterPro"/>
</dbReference>
<dbReference type="PROSITE" id="PS51722">
    <property type="entry name" value="G_TR_2"/>
    <property type="match status" value="1"/>
</dbReference>
<keyword evidence="3" id="KW-0963">Cytoplasm</keyword>
<dbReference type="InterPro" id="IPR015191">
    <property type="entry name" value="SelB_WHD4"/>
</dbReference>
<evidence type="ECO:0000259" key="9">
    <source>
        <dbReference type="PROSITE" id="PS51722"/>
    </source>
</evidence>
<dbReference type="PANTHER" id="PTHR43721">
    <property type="entry name" value="ELONGATION FACTOR TU-RELATED"/>
    <property type="match status" value="1"/>
</dbReference>